<dbReference type="AlphaFoldDB" id="A0AAE0SPT6"/>
<dbReference type="EMBL" id="JAEAOA010000900">
    <property type="protein sequence ID" value="KAK3595895.1"/>
    <property type="molecule type" value="Genomic_DNA"/>
</dbReference>
<proteinExistence type="predicted"/>
<reference evidence="1" key="1">
    <citation type="journal article" date="2021" name="Genome Biol. Evol.">
        <title>A High-Quality Reference Genome for a Parasitic Bivalve with Doubly Uniparental Inheritance (Bivalvia: Unionida).</title>
        <authorList>
            <person name="Smith C.H."/>
        </authorList>
    </citation>
    <scope>NUCLEOTIDE SEQUENCE</scope>
    <source>
        <strain evidence="1">CHS0354</strain>
    </source>
</reference>
<evidence type="ECO:0000313" key="2">
    <source>
        <dbReference type="Proteomes" id="UP001195483"/>
    </source>
</evidence>
<keyword evidence="2" id="KW-1185">Reference proteome</keyword>
<protein>
    <submittedName>
        <fullName evidence="1">Uncharacterized protein</fullName>
    </submittedName>
</protein>
<name>A0AAE0SPT6_9BIVA</name>
<evidence type="ECO:0000313" key="1">
    <source>
        <dbReference type="EMBL" id="KAK3595895.1"/>
    </source>
</evidence>
<sequence>MLNPLRKTVGTVNTGLVRILGHQDGCSQRTFCSLWREEENTVEKNILYKLHIVLLNEDQLNKLATYWRVRQGAMLHMECRRALQISLHYDDDHPGKELLNGPQGRVVCTFSVAALKDLLNMNQNIECKTQNLEKQQHIRMSEKNLDNQNDQDHKEIPTVQFHRSTYLLLFV</sequence>
<accession>A0AAE0SPT6</accession>
<reference evidence="1" key="3">
    <citation type="submission" date="2023-05" db="EMBL/GenBank/DDBJ databases">
        <authorList>
            <person name="Smith C.H."/>
        </authorList>
    </citation>
    <scope>NUCLEOTIDE SEQUENCE</scope>
    <source>
        <strain evidence="1">CHS0354</strain>
        <tissue evidence="1">Mantle</tissue>
    </source>
</reference>
<comment type="caution">
    <text evidence="1">The sequence shown here is derived from an EMBL/GenBank/DDBJ whole genome shotgun (WGS) entry which is preliminary data.</text>
</comment>
<organism evidence="1 2">
    <name type="scientific">Potamilus streckersoni</name>
    <dbReference type="NCBI Taxonomy" id="2493646"/>
    <lineage>
        <taxon>Eukaryota</taxon>
        <taxon>Metazoa</taxon>
        <taxon>Spiralia</taxon>
        <taxon>Lophotrochozoa</taxon>
        <taxon>Mollusca</taxon>
        <taxon>Bivalvia</taxon>
        <taxon>Autobranchia</taxon>
        <taxon>Heteroconchia</taxon>
        <taxon>Palaeoheterodonta</taxon>
        <taxon>Unionida</taxon>
        <taxon>Unionoidea</taxon>
        <taxon>Unionidae</taxon>
        <taxon>Ambleminae</taxon>
        <taxon>Lampsilini</taxon>
        <taxon>Potamilus</taxon>
    </lineage>
</organism>
<dbReference type="Proteomes" id="UP001195483">
    <property type="component" value="Unassembled WGS sequence"/>
</dbReference>
<gene>
    <name evidence="1" type="ORF">CHS0354_014728</name>
</gene>
<reference evidence="1" key="2">
    <citation type="journal article" date="2021" name="Genome Biol. Evol.">
        <title>Developing a high-quality reference genome for a parasitic bivalve with doubly uniparental inheritance (Bivalvia: Unionida).</title>
        <authorList>
            <person name="Smith C.H."/>
        </authorList>
    </citation>
    <scope>NUCLEOTIDE SEQUENCE</scope>
    <source>
        <strain evidence="1">CHS0354</strain>
        <tissue evidence="1">Mantle</tissue>
    </source>
</reference>